<dbReference type="SUPFAM" id="SSF55729">
    <property type="entry name" value="Acyl-CoA N-acyltransferases (Nat)"/>
    <property type="match status" value="1"/>
</dbReference>
<proteinExistence type="predicted"/>
<dbReference type="EMBL" id="CP009920">
    <property type="protein sequence ID" value="AJI24357.1"/>
    <property type="molecule type" value="Genomic_DNA"/>
</dbReference>
<reference evidence="1 2" key="1">
    <citation type="journal article" date="2015" name="Genome Announc.">
        <title>Complete genome sequences for 35 biothreat assay-relevant bacillus species.</title>
        <authorList>
            <person name="Johnson S.L."/>
            <person name="Daligault H.E."/>
            <person name="Davenport K.W."/>
            <person name="Jaissle J."/>
            <person name="Frey K.G."/>
            <person name="Ladner J.T."/>
            <person name="Broomall S.M."/>
            <person name="Bishop-Lilly K.A."/>
            <person name="Bruce D.C."/>
            <person name="Gibbons H.S."/>
            <person name="Coyne S.R."/>
            <person name="Lo C.C."/>
            <person name="Meincke L."/>
            <person name="Munk A.C."/>
            <person name="Koroleva G.I."/>
            <person name="Rosenzweig C.N."/>
            <person name="Palacios G.F."/>
            <person name="Redden C.L."/>
            <person name="Minogue T.D."/>
            <person name="Chain P.S."/>
        </authorList>
    </citation>
    <scope>NUCLEOTIDE SEQUENCE [LARGE SCALE GENOMIC DNA]</scope>
    <source>
        <strain evidence="2">ATCC 14581 / DSM 32 / JCM 2506 / NBRC 15308 / NCIMB 9376 / NCTC 10342 / NRRL B-14308 / VKM B-512</strain>
    </source>
</reference>
<evidence type="ECO:0000313" key="1">
    <source>
        <dbReference type="EMBL" id="AJI24357.1"/>
    </source>
</evidence>
<keyword evidence="1" id="KW-0808">Transferase</keyword>
<dbReference type="Pfam" id="PF13302">
    <property type="entry name" value="Acetyltransf_3"/>
    <property type="match status" value="1"/>
</dbReference>
<dbReference type="InterPro" id="IPR000182">
    <property type="entry name" value="GNAT_dom"/>
</dbReference>
<gene>
    <name evidence="1" type="ORF">BG04_183</name>
</gene>
<dbReference type="HOGENOM" id="CLU_013985_3_2_9"/>
<dbReference type="KEGG" id="bmeg:BG04_183"/>
<dbReference type="GO" id="GO:0016747">
    <property type="term" value="F:acyltransferase activity, transferring groups other than amino-acyl groups"/>
    <property type="evidence" value="ECO:0007669"/>
    <property type="project" value="InterPro"/>
</dbReference>
<dbReference type="Proteomes" id="UP000031829">
    <property type="component" value="Chromosome"/>
</dbReference>
<dbReference type="PANTHER" id="PTHR43415:SF4">
    <property type="entry name" value="N-ACETYLTRANSFERASE DOMAIN-CONTAINING PROTEIN"/>
    <property type="match status" value="1"/>
</dbReference>
<sequence>MIKLIGEKVSLREATQEDVNELYYWKYEEKNQEAKKWNAPYLPEKQLTKEEYMNLWNQEYELFPGVPPLLAVLINKKAVGIVSCYWMDKHTNWLETGIVIYDSDYWSGGYGTEAYRMWIDFLFESTHLHRLGMSTWSGNIRMIKTAAKIGMKEEARIREARIVNGEYFDSIKMGMLRREWESHRSKSCNRKEYRGELKH</sequence>
<name>A0A0B6AT89_PRIM2</name>
<organism evidence="1 2">
    <name type="scientific">Priestia megaterium (strain ATCC 14581 / DSM 32 / CCUG 1817 / JCM 2506 / NBRC 15308 / NCIMB 9376 / NCTC 10342 / NRRL B-14308 / VKM B-512 / Ford 19)</name>
    <name type="common">Bacillus megaterium</name>
    <dbReference type="NCBI Taxonomy" id="1348623"/>
    <lineage>
        <taxon>Bacteria</taxon>
        <taxon>Bacillati</taxon>
        <taxon>Bacillota</taxon>
        <taxon>Bacilli</taxon>
        <taxon>Bacillales</taxon>
        <taxon>Bacillaceae</taxon>
        <taxon>Priestia</taxon>
    </lineage>
</organism>
<accession>A0A0B6AT89</accession>
<dbReference type="GeneID" id="93643701"/>
<protein>
    <submittedName>
        <fullName evidence="1">Acetyltransferase family protein</fullName>
    </submittedName>
</protein>
<evidence type="ECO:0000313" key="2">
    <source>
        <dbReference type="Proteomes" id="UP000031829"/>
    </source>
</evidence>
<dbReference type="RefSeq" id="WP_034655069.1">
    <property type="nucleotide sequence ID" value="NZ_BCVB01000006.1"/>
</dbReference>
<dbReference type="PROSITE" id="PS51186">
    <property type="entry name" value="GNAT"/>
    <property type="match status" value="1"/>
</dbReference>
<dbReference type="AlphaFoldDB" id="A0A0B6AT89"/>
<dbReference type="InterPro" id="IPR016181">
    <property type="entry name" value="Acyl_CoA_acyltransferase"/>
</dbReference>
<dbReference type="Gene3D" id="3.40.630.30">
    <property type="match status" value="1"/>
</dbReference>
<dbReference type="PANTHER" id="PTHR43415">
    <property type="entry name" value="SPERMIDINE N(1)-ACETYLTRANSFERASE"/>
    <property type="match status" value="1"/>
</dbReference>